<dbReference type="InterPro" id="IPR052254">
    <property type="entry name" value="CUL4-DDB1_E3_ligase_receptor"/>
</dbReference>
<dbReference type="PANTHER" id="PTHR44472:SF1">
    <property type="entry name" value="DDB1 AND CUL4 ASSOCIATED FACTOR 4"/>
    <property type="match status" value="1"/>
</dbReference>
<comment type="caution">
    <text evidence="3">The sequence shown here is derived from an EMBL/GenBank/DDBJ whole genome shotgun (WGS) entry which is preliminary data.</text>
</comment>
<organism evidence="3 4">
    <name type="scientific">Lithohypha guttulata</name>
    <dbReference type="NCBI Taxonomy" id="1690604"/>
    <lineage>
        <taxon>Eukaryota</taxon>
        <taxon>Fungi</taxon>
        <taxon>Dikarya</taxon>
        <taxon>Ascomycota</taxon>
        <taxon>Pezizomycotina</taxon>
        <taxon>Eurotiomycetes</taxon>
        <taxon>Chaetothyriomycetidae</taxon>
        <taxon>Chaetothyriales</taxon>
        <taxon>Trichomeriaceae</taxon>
        <taxon>Lithohypha</taxon>
    </lineage>
</organism>
<reference evidence="3 4" key="1">
    <citation type="submission" date="2023-08" db="EMBL/GenBank/DDBJ databases">
        <title>Black Yeasts Isolated from many extreme environments.</title>
        <authorList>
            <person name="Coleine C."/>
            <person name="Stajich J.E."/>
            <person name="Selbmann L."/>
        </authorList>
    </citation>
    <scope>NUCLEOTIDE SEQUENCE [LARGE SCALE GENOMIC DNA]</scope>
    <source>
        <strain evidence="3 4">CCFEE 5910</strain>
    </source>
</reference>
<proteinExistence type="predicted"/>
<keyword evidence="4" id="KW-1185">Reference proteome</keyword>
<evidence type="ECO:0000256" key="1">
    <source>
        <dbReference type="ARBA" id="ARBA00022574"/>
    </source>
</evidence>
<dbReference type="PANTHER" id="PTHR44472">
    <property type="entry name" value="DDB1- AND CUL4-ASSOCIATED FACTOR 4-RELATED"/>
    <property type="match status" value="1"/>
</dbReference>
<dbReference type="InterPro" id="IPR015943">
    <property type="entry name" value="WD40/YVTN_repeat-like_dom_sf"/>
</dbReference>
<protein>
    <submittedName>
        <fullName evidence="3">Uncharacterized protein</fullName>
    </submittedName>
</protein>
<gene>
    <name evidence="3" type="ORF">LTR05_002589</name>
</gene>
<dbReference type="Gene3D" id="2.130.10.10">
    <property type="entry name" value="YVTN repeat-like/Quinoprotein amine dehydrogenase"/>
    <property type="match status" value="1"/>
</dbReference>
<evidence type="ECO:0000313" key="3">
    <source>
        <dbReference type="EMBL" id="KAK5088371.1"/>
    </source>
</evidence>
<evidence type="ECO:0000256" key="2">
    <source>
        <dbReference type="ARBA" id="ARBA00022737"/>
    </source>
</evidence>
<accession>A0AAN7T2P2</accession>
<dbReference type="InterPro" id="IPR036322">
    <property type="entry name" value="WD40_repeat_dom_sf"/>
</dbReference>
<keyword evidence="1" id="KW-0853">WD repeat</keyword>
<keyword evidence="2" id="KW-0677">Repeat</keyword>
<dbReference type="SUPFAM" id="SSF50978">
    <property type="entry name" value="WD40 repeat-like"/>
    <property type="match status" value="1"/>
</dbReference>
<dbReference type="GO" id="GO:0080008">
    <property type="term" value="C:Cul4-RING E3 ubiquitin ligase complex"/>
    <property type="evidence" value="ECO:0007669"/>
    <property type="project" value="TreeGrafter"/>
</dbReference>
<evidence type="ECO:0000313" key="4">
    <source>
        <dbReference type="Proteomes" id="UP001309876"/>
    </source>
</evidence>
<name>A0AAN7T2P2_9EURO</name>
<dbReference type="Proteomes" id="UP001309876">
    <property type="component" value="Unassembled WGS sequence"/>
</dbReference>
<sequence length="433" mass="47859">MAPRPEIPGYYFDTTRNKYFKIQPNHVAPPGTAHSRAAVLAEIERDRLERATLHRRERERSSFIRRLNPGCYDNLSLTLRYGASPRQNVHSMTRLYASNLHDRQIDFQSRPLSLTVSAEGTLYLTATASFGVNIREVGSGDRTQNNATILPVPDRTGTVIRDGTYLTFSRSNLEYAHFGSHAAMQLGLDTTIWDAALPGYGSCVLATEDGLAYSPDLAAAPLQPLVRKEQMTLSMKDTNVVMSGERRGIVNFTDLRSRGTVPRLKHTSAITGIAVTRRPEQVIVSGLSSVALYDLRYLKEPAQPKTTTYPKEKRKRGLPTLVQETRPLVPFCFPPERQAESYGSLTSLTYIHSHNIAAVASRLSNTPFKNDIITLFDVSKGSILPSPLTSCADLGHVVGVVAGHFGDGLESLVTATWSGQIREWAVDSEETEE</sequence>
<dbReference type="EMBL" id="JAVRRJ010000002">
    <property type="protein sequence ID" value="KAK5088371.1"/>
    <property type="molecule type" value="Genomic_DNA"/>
</dbReference>
<dbReference type="AlphaFoldDB" id="A0AAN7T2P2"/>